<organism evidence="3">
    <name type="scientific">Naegleria gruberi</name>
    <name type="common">Amoeba</name>
    <dbReference type="NCBI Taxonomy" id="5762"/>
    <lineage>
        <taxon>Eukaryota</taxon>
        <taxon>Discoba</taxon>
        <taxon>Heterolobosea</taxon>
        <taxon>Tetramitia</taxon>
        <taxon>Eutetramitia</taxon>
        <taxon>Vahlkampfiidae</taxon>
        <taxon>Naegleria</taxon>
    </lineage>
</organism>
<feature type="region of interest" description="Disordered" evidence="1">
    <location>
        <begin position="22"/>
        <end position="43"/>
    </location>
</feature>
<feature type="compositionally biased region" description="Basic and acidic residues" evidence="1">
    <location>
        <begin position="154"/>
        <end position="163"/>
    </location>
</feature>
<sequence length="163" mass="18528">MFKRTITVRKFISSSRLFNNSFPKTQSTNYSTTQSNADQEGNTQSNIHTAAAALDYDVKAERKQLKKDMRGLSDKYFVPPQVGVDDEQYIRSMETLEQQRQDGSTSVEEFVSLTTTTLEVKEVEQDHSKPHHKKRGLQPQLAKGSLINNTNQDPSKDTTIDEE</sequence>
<evidence type="ECO:0000313" key="2">
    <source>
        <dbReference type="EMBL" id="EFC50464.1"/>
    </source>
</evidence>
<dbReference type="Proteomes" id="UP000006671">
    <property type="component" value="Unassembled WGS sequence"/>
</dbReference>
<name>D2UYF1_NAEGR</name>
<dbReference type="RefSeq" id="XP_002683208.1">
    <property type="nucleotide sequence ID" value="XM_002683162.1"/>
</dbReference>
<dbReference type="AlphaFoldDB" id="D2UYF1"/>
<evidence type="ECO:0000313" key="3">
    <source>
        <dbReference type="Proteomes" id="UP000006671"/>
    </source>
</evidence>
<gene>
    <name evidence="2" type="ORF">NAEGRDRAFT_45161</name>
</gene>
<dbReference type="VEuPathDB" id="AmoebaDB:NAEGRDRAFT_45161"/>
<protein>
    <submittedName>
        <fullName evidence="2">Predicted protein</fullName>
    </submittedName>
</protein>
<dbReference type="EMBL" id="GG738845">
    <property type="protein sequence ID" value="EFC50464.1"/>
    <property type="molecule type" value="Genomic_DNA"/>
</dbReference>
<evidence type="ECO:0000256" key="1">
    <source>
        <dbReference type="SAM" id="MobiDB-lite"/>
    </source>
</evidence>
<keyword evidence="3" id="KW-1185">Reference proteome</keyword>
<dbReference type="GeneID" id="8863822"/>
<reference evidence="2 3" key="1">
    <citation type="journal article" date="2010" name="Cell">
        <title>The genome of Naegleria gruberi illuminates early eukaryotic versatility.</title>
        <authorList>
            <person name="Fritz-Laylin L.K."/>
            <person name="Prochnik S.E."/>
            <person name="Ginger M.L."/>
            <person name="Dacks J.B."/>
            <person name="Carpenter M.L."/>
            <person name="Field M.C."/>
            <person name="Kuo A."/>
            <person name="Paredez A."/>
            <person name="Chapman J."/>
            <person name="Pham J."/>
            <person name="Shu S."/>
            <person name="Neupane R."/>
            <person name="Cipriano M."/>
            <person name="Mancuso J."/>
            <person name="Tu H."/>
            <person name="Salamov A."/>
            <person name="Lindquist E."/>
            <person name="Shapiro H."/>
            <person name="Lucas S."/>
            <person name="Grigoriev I.V."/>
            <person name="Cande W.Z."/>
            <person name="Fulton C."/>
            <person name="Rokhsar D.S."/>
            <person name="Dawson S.C."/>
        </authorList>
    </citation>
    <scope>NUCLEOTIDE SEQUENCE [LARGE SCALE GENOMIC DNA]</scope>
    <source>
        <strain evidence="2 3">NEG-M</strain>
    </source>
</reference>
<dbReference type="KEGG" id="ngr:NAEGRDRAFT_45161"/>
<accession>D2UYF1</accession>
<proteinExistence type="predicted"/>
<dbReference type="InParanoid" id="D2UYF1"/>
<feature type="compositionally biased region" description="Low complexity" evidence="1">
    <location>
        <begin position="25"/>
        <end position="36"/>
    </location>
</feature>
<feature type="region of interest" description="Disordered" evidence="1">
    <location>
        <begin position="121"/>
        <end position="163"/>
    </location>
</feature>